<keyword evidence="1" id="KW-0812">Transmembrane</keyword>
<feature type="domain" description="DUF6534" evidence="2">
    <location>
        <begin position="182"/>
        <end position="269"/>
    </location>
</feature>
<gene>
    <name evidence="3" type="ORF">BT96DRAFT_115262</name>
</gene>
<keyword evidence="4" id="KW-1185">Reference proteome</keyword>
<evidence type="ECO:0000313" key="4">
    <source>
        <dbReference type="Proteomes" id="UP000799118"/>
    </source>
</evidence>
<dbReference type="AlphaFoldDB" id="A0A6A4HGM2"/>
<dbReference type="PANTHER" id="PTHR40465:SF1">
    <property type="entry name" value="DUF6534 DOMAIN-CONTAINING PROTEIN"/>
    <property type="match status" value="1"/>
</dbReference>
<dbReference type="EMBL" id="ML769515">
    <property type="protein sequence ID" value="KAE9396357.1"/>
    <property type="molecule type" value="Genomic_DNA"/>
</dbReference>
<organism evidence="3 4">
    <name type="scientific">Gymnopus androsaceus JB14</name>
    <dbReference type="NCBI Taxonomy" id="1447944"/>
    <lineage>
        <taxon>Eukaryota</taxon>
        <taxon>Fungi</taxon>
        <taxon>Dikarya</taxon>
        <taxon>Basidiomycota</taxon>
        <taxon>Agaricomycotina</taxon>
        <taxon>Agaricomycetes</taxon>
        <taxon>Agaricomycetidae</taxon>
        <taxon>Agaricales</taxon>
        <taxon>Marasmiineae</taxon>
        <taxon>Omphalotaceae</taxon>
        <taxon>Gymnopus</taxon>
    </lineage>
</organism>
<name>A0A6A4HGM2_9AGAR</name>
<keyword evidence="1" id="KW-1133">Transmembrane helix</keyword>
<accession>A0A6A4HGM2</accession>
<feature type="transmembrane region" description="Helical" evidence="1">
    <location>
        <begin position="12"/>
        <end position="37"/>
    </location>
</feature>
<reference evidence="3" key="1">
    <citation type="journal article" date="2019" name="Environ. Microbiol.">
        <title>Fungal ecological strategies reflected in gene transcription - a case study of two litter decomposers.</title>
        <authorList>
            <person name="Barbi F."/>
            <person name="Kohler A."/>
            <person name="Barry K."/>
            <person name="Baskaran P."/>
            <person name="Daum C."/>
            <person name="Fauchery L."/>
            <person name="Ihrmark K."/>
            <person name="Kuo A."/>
            <person name="LaButti K."/>
            <person name="Lipzen A."/>
            <person name="Morin E."/>
            <person name="Grigoriev I.V."/>
            <person name="Henrissat B."/>
            <person name="Lindahl B."/>
            <person name="Martin F."/>
        </authorList>
    </citation>
    <scope>NUCLEOTIDE SEQUENCE</scope>
    <source>
        <strain evidence="3">JB14</strain>
    </source>
</reference>
<sequence>MENEEAAVLSLFGPIFIGAFLSAILYGALAVQAYFYYQNSTKDAAWIKYLVGFLLLAETVDLVLEVAVIWESLVLNYGSPTIFQELPTMQIPWLQFVHFDTSFFAVKTHVDLQSVISGVVQIFQGWRIRELTKSNSIFALIALIASGSLAAGTTTTVLVALHPSFVQLQLFKFAFLAWLVASAAGDIVITISLSWFVLLNKTPEFISTNSVLNRIMFLTIQTGLITSVAAVADVLTFTISKDKTLEFIWAYSLSKLYTNSLLAMLNARVEWNKLLHPPSDETDVHFVDIEFRHSQTKDLEMESSGVGYAESGNVVYPPFCRRDQFDQSELPVH</sequence>
<dbReference type="OrthoDB" id="3265526at2759"/>
<feature type="transmembrane region" description="Helical" evidence="1">
    <location>
        <begin position="173"/>
        <end position="198"/>
    </location>
</feature>
<dbReference type="InterPro" id="IPR045339">
    <property type="entry name" value="DUF6534"/>
</dbReference>
<evidence type="ECO:0000256" key="1">
    <source>
        <dbReference type="SAM" id="Phobius"/>
    </source>
</evidence>
<protein>
    <recommendedName>
        <fullName evidence="2">DUF6534 domain-containing protein</fullName>
    </recommendedName>
</protein>
<feature type="transmembrane region" description="Helical" evidence="1">
    <location>
        <begin position="218"/>
        <end position="239"/>
    </location>
</feature>
<evidence type="ECO:0000313" key="3">
    <source>
        <dbReference type="EMBL" id="KAE9396357.1"/>
    </source>
</evidence>
<proteinExistence type="predicted"/>
<keyword evidence="1" id="KW-0472">Membrane</keyword>
<evidence type="ECO:0000259" key="2">
    <source>
        <dbReference type="Pfam" id="PF20152"/>
    </source>
</evidence>
<feature type="transmembrane region" description="Helical" evidence="1">
    <location>
        <begin position="137"/>
        <end position="161"/>
    </location>
</feature>
<dbReference type="Proteomes" id="UP000799118">
    <property type="component" value="Unassembled WGS sequence"/>
</dbReference>
<dbReference type="Pfam" id="PF20152">
    <property type="entry name" value="DUF6534"/>
    <property type="match status" value="1"/>
</dbReference>
<dbReference type="PANTHER" id="PTHR40465">
    <property type="entry name" value="CHROMOSOME 1, WHOLE GENOME SHOTGUN SEQUENCE"/>
    <property type="match status" value="1"/>
</dbReference>